<evidence type="ECO:0000313" key="1">
    <source>
        <dbReference type="EMBL" id="KAJ3651071.1"/>
    </source>
</evidence>
<reference evidence="1" key="1">
    <citation type="journal article" date="2023" name="G3 (Bethesda)">
        <title>Whole genome assemblies of Zophobas morio and Tenebrio molitor.</title>
        <authorList>
            <person name="Kaur S."/>
            <person name="Stinson S.A."/>
            <person name="diCenzo G.C."/>
        </authorList>
    </citation>
    <scope>NUCLEOTIDE SEQUENCE</scope>
    <source>
        <strain evidence="1">QUZm001</strain>
    </source>
</reference>
<sequence length="128" mass="14228">MSPSPIPPMILAAYKNAIDLEEKWIRSSETKKKGADERRVTFLPAVSIRIDEATLPIICDNNADVVMNEASSGVTLIGKSSDKSLGIDGLGHPKWIPPENPKSQTKNYHYKYYYDTKKCTTPVETVTT</sequence>
<evidence type="ECO:0000313" key="2">
    <source>
        <dbReference type="Proteomes" id="UP001168821"/>
    </source>
</evidence>
<keyword evidence="2" id="KW-1185">Reference proteome</keyword>
<proteinExistence type="predicted"/>
<organism evidence="1 2">
    <name type="scientific">Zophobas morio</name>
    <dbReference type="NCBI Taxonomy" id="2755281"/>
    <lineage>
        <taxon>Eukaryota</taxon>
        <taxon>Metazoa</taxon>
        <taxon>Ecdysozoa</taxon>
        <taxon>Arthropoda</taxon>
        <taxon>Hexapoda</taxon>
        <taxon>Insecta</taxon>
        <taxon>Pterygota</taxon>
        <taxon>Neoptera</taxon>
        <taxon>Endopterygota</taxon>
        <taxon>Coleoptera</taxon>
        <taxon>Polyphaga</taxon>
        <taxon>Cucujiformia</taxon>
        <taxon>Tenebrionidae</taxon>
        <taxon>Zophobas</taxon>
    </lineage>
</organism>
<dbReference type="Proteomes" id="UP001168821">
    <property type="component" value="Unassembled WGS sequence"/>
</dbReference>
<protein>
    <submittedName>
        <fullName evidence="1">Uncharacterized protein</fullName>
    </submittedName>
</protein>
<dbReference type="EMBL" id="JALNTZ010000005">
    <property type="protein sequence ID" value="KAJ3651071.1"/>
    <property type="molecule type" value="Genomic_DNA"/>
</dbReference>
<gene>
    <name evidence="1" type="ORF">Zmor_017132</name>
</gene>
<dbReference type="AlphaFoldDB" id="A0AA38IAZ4"/>
<accession>A0AA38IAZ4</accession>
<name>A0AA38IAZ4_9CUCU</name>
<comment type="caution">
    <text evidence="1">The sequence shown here is derived from an EMBL/GenBank/DDBJ whole genome shotgun (WGS) entry which is preliminary data.</text>
</comment>